<dbReference type="GO" id="GO:0003682">
    <property type="term" value="F:chromatin binding"/>
    <property type="evidence" value="ECO:0007669"/>
    <property type="project" value="InterPro"/>
</dbReference>
<evidence type="ECO:0000313" key="3">
    <source>
        <dbReference type="EMBL" id="BBG95301.1"/>
    </source>
</evidence>
<accession>A0A4Y1QU14</accession>
<organism evidence="3">
    <name type="scientific">Prunus dulcis</name>
    <name type="common">Almond</name>
    <name type="synonym">Amygdalus dulcis</name>
    <dbReference type="NCBI Taxonomy" id="3755"/>
    <lineage>
        <taxon>Eukaryota</taxon>
        <taxon>Viridiplantae</taxon>
        <taxon>Streptophyta</taxon>
        <taxon>Embryophyta</taxon>
        <taxon>Tracheophyta</taxon>
        <taxon>Spermatophyta</taxon>
        <taxon>Magnoliopsida</taxon>
        <taxon>eudicotyledons</taxon>
        <taxon>Gunneridae</taxon>
        <taxon>Pentapetalae</taxon>
        <taxon>rosids</taxon>
        <taxon>fabids</taxon>
        <taxon>Rosales</taxon>
        <taxon>Rosaceae</taxon>
        <taxon>Amygdaloideae</taxon>
        <taxon>Amygdaleae</taxon>
        <taxon>Prunus</taxon>
    </lineage>
</organism>
<feature type="region of interest" description="Disordered" evidence="1">
    <location>
        <begin position="51"/>
        <end position="78"/>
    </location>
</feature>
<keyword evidence="3" id="KW-0238">DNA-binding</keyword>
<protein>
    <submittedName>
        <fullName evidence="3">Protein SAWADEE HOMEODOMAIN HOMOLOG 1</fullName>
    </submittedName>
</protein>
<keyword evidence="3" id="KW-0371">Homeobox</keyword>
<name>A0A4Y1QU14_PRUDU</name>
<dbReference type="InterPro" id="IPR039276">
    <property type="entry name" value="SHH1/2"/>
</dbReference>
<dbReference type="Gene3D" id="2.40.50.40">
    <property type="match status" value="1"/>
</dbReference>
<proteinExistence type="predicted"/>
<sequence>MEHSENGEIAKGIRRTSAGATILSKYCKIRSAGRAGKPIVKWTENRAQELPNVSEQGIRPSNKALGSSGIPKEENTGNISELEFEARSSKDGAWYDVESFLAHRSLSSGETEVRVRFVGFGAEEDEWVNVKRAVRERSVPLEHSECQNLKVGDLVLCFQERRDQAIYYDAHIIEIQRKMHDIRGCRKEFD</sequence>
<dbReference type="Gene3D" id="2.30.30.140">
    <property type="match status" value="1"/>
</dbReference>
<dbReference type="Pfam" id="PF16719">
    <property type="entry name" value="SAWADEE"/>
    <property type="match status" value="1"/>
</dbReference>
<reference evidence="3" key="1">
    <citation type="journal article" date="2019" name="Science">
        <title>Mutation of a bHLH transcription factor allowed almond domestication.</title>
        <authorList>
            <person name="Sanchez-Perez R."/>
            <person name="Pavan S."/>
            <person name="Mazzeo R."/>
            <person name="Moldovan C."/>
            <person name="Aiese Cigliano R."/>
            <person name="Del Cueto J."/>
            <person name="Ricciardi F."/>
            <person name="Lotti C."/>
            <person name="Ricciardi L."/>
            <person name="Dicenta F."/>
            <person name="Lopez-Marques R.L."/>
            <person name="Lindberg Moller B."/>
        </authorList>
    </citation>
    <scope>NUCLEOTIDE SEQUENCE</scope>
</reference>
<evidence type="ECO:0000259" key="2">
    <source>
        <dbReference type="Pfam" id="PF16719"/>
    </source>
</evidence>
<dbReference type="EMBL" id="AP019297">
    <property type="protein sequence ID" value="BBG95301.1"/>
    <property type="molecule type" value="Genomic_DNA"/>
</dbReference>
<feature type="domain" description="SAWADEE" evidence="2">
    <location>
        <begin position="81"/>
        <end position="189"/>
    </location>
</feature>
<dbReference type="CDD" id="cd00024">
    <property type="entry name" value="CD_CSD"/>
    <property type="match status" value="1"/>
</dbReference>
<dbReference type="PANTHER" id="PTHR33827">
    <property type="entry name" value="PROTEIN SAWADEE HOMEODOMAIN HOMOLOG 2"/>
    <property type="match status" value="1"/>
</dbReference>
<gene>
    <name evidence="3" type="ORF">Prudu_003804</name>
</gene>
<dbReference type="PANTHER" id="PTHR33827:SF3">
    <property type="entry name" value="OS09G0346900 PROTEIN"/>
    <property type="match status" value="1"/>
</dbReference>
<evidence type="ECO:0000256" key="1">
    <source>
        <dbReference type="SAM" id="MobiDB-lite"/>
    </source>
</evidence>
<dbReference type="AlphaFoldDB" id="A0A4Y1QU14"/>
<dbReference type="InterPro" id="IPR032001">
    <property type="entry name" value="SAWADEE_dom"/>
</dbReference>
<dbReference type="GO" id="GO:0003677">
    <property type="term" value="F:DNA binding"/>
    <property type="evidence" value="ECO:0007669"/>
    <property type="project" value="UniProtKB-KW"/>
</dbReference>